<dbReference type="InterPro" id="IPR019797">
    <property type="entry name" value="Glutamate_5-kinase_CS"/>
</dbReference>
<dbReference type="GO" id="GO:0005829">
    <property type="term" value="C:cytosol"/>
    <property type="evidence" value="ECO:0007669"/>
    <property type="project" value="TreeGrafter"/>
</dbReference>
<dbReference type="CDD" id="cd21157">
    <property type="entry name" value="PUA_G5K"/>
    <property type="match status" value="1"/>
</dbReference>
<dbReference type="PROSITE" id="PS00902">
    <property type="entry name" value="GLUTAMATE_5_KINASE"/>
    <property type="match status" value="1"/>
</dbReference>
<dbReference type="Pfam" id="PF00696">
    <property type="entry name" value="AA_kinase"/>
    <property type="match status" value="1"/>
</dbReference>
<dbReference type="PIRSF" id="PIRSF000729">
    <property type="entry name" value="GK"/>
    <property type="match status" value="1"/>
</dbReference>
<keyword evidence="5 8" id="KW-0547">Nucleotide-binding</keyword>
<keyword evidence="2 8" id="KW-0028">Amino-acid biosynthesis</keyword>
<dbReference type="Pfam" id="PF01472">
    <property type="entry name" value="PUA"/>
    <property type="match status" value="1"/>
</dbReference>
<keyword evidence="3 8" id="KW-0641">Proline biosynthesis</keyword>
<dbReference type="PROSITE" id="PS50890">
    <property type="entry name" value="PUA"/>
    <property type="match status" value="1"/>
</dbReference>
<evidence type="ECO:0000256" key="3">
    <source>
        <dbReference type="ARBA" id="ARBA00022650"/>
    </source>
</evidence>
<keyword evidence="9" id="KW-1133">Transmembrane helix</keyword>
<dbReference type="InterPro" id="IPR015947">
    <property type="entry name" value="PUA-like_sf"/>
</dbReference>
<feature type="binding site" evidence="8">
    <location>
        <position position="148"/>
    </location>
    <ligand>
        <name>substrate</name>
    </ligand>
</feature>
<keyword evidence="1 8" id="KW-0963">Cytoplasm</keyword>
<dbReference type="CDD" id="cd04242">
    <property type="entry name" value="AAK_G5K_ProB"/>
    <property type="match status" value="1"/>
</dbReference>
<sequence>MRKQRIVVKIGSSSLTNEKGEIDQEKLNDHVKAVAKLRKARHEVILVSSGAVAAGFAHLGYPSRPVTIKGRQAAASVGQSVLIQSYMEKFSQYQIVPAQILLTRNDFSNRERYRNAFATIMELLERGILPIINENDTVSVEELTFGDNDMLSALVSGFIHADQLIILTDINGLYDSNPRQNPAAKKLDFLHEITDEMLAATNDVGSKVGTGGMRSKLLAAKTATSLGVPVFIGKGQGQDKLMEILRGNGDGTYISSSDFSPINTSRQWIAFHSDSMGKIYVDQGAEEAILYNGKSLLPAGVFKINGTFQKGDVVEVFGINGLIGKGEVSYSSDELKKEIKRRNEEKGMEPLAPSIEVIHRNRWVQV</sequence>
<feature type="binding site" evidence="8">
    <location>
        <position position="9"/>
    </location>
    <ligand>
        <name>ATP</name>
        <dbReference type="ChEBI" id="CHEBI:30616"/>
    </ligand>
</feature>
<dbReference type="PANTHER" id="PTHR43654:SF1">
    <property type="entry name" value="ISOPENTENYL PHOSPHATE KINASE"/>
    <property type="match status" value="1"/>
</dbReference>
<dbReference type="InterPro" id="IPR036974">
    <property type="entry name" value="PUA_sf"/>
</dbReference>
<dbReference type="PRINTS" id="PR00474">
    <property type="entry name" value="GLU5KINASE"/>
</dbReference>
<comment type="similarity">
    <text evidence="8">Belongs to the glutamate 5-kinase family.</text>
</comment>
<keyword evidence="9" id="KW-0472">Membrane</keyword>
<dbReference type="HAMAP" id="MF_00456">
    <property type="entry name" value="ProB"/>
    <property type="match status" value="1"/>
</dbReference>
<dbReference type="SUPFAM" id="SSF53633">
    <property type="entry name" value="Carbamate kinase-like"/>
    <property type="match status" value="1"/>
</dbReference>
<keyword evidence="4 8" id="KW-0808">Transferase</keyword>
<comment type="function">
    <text evidence="8">Catalyzes the transfer of a phosphate group to glutamate to form L-glutamate 5-phosphate.</text>
</comment>
<evidence type="ECO:0000256" key="1">
    <source>
        <dbReference type="ARBA" id="ARBA00022490"/>
    </source>
</evidence>
<comment type="subcellular location">
    <subcellularLocation>
        <location evidence="8">Cytoplasm</location>
    </subcellularLocation>
</comment>
<evidence type="ECO:0000256" key="4">
    <source>
        <dbReference type="ARBA" id="ARBA00022679"/>
    </source>
</evidence>
<feature type="domain" description="PUA" evidence="10">
    <location>
        <begin position="277"/>
        <end position="348"/>
    </location>
</feature>
<comment type="pathway">
    <text evidence="8">Amino-acid biosynthesis; L-proline biosynthesis; L-glutamate 5-semialdehyde from L-glutamate: step 1/2.</text>
</comment>
<dbReference type="InterPro" id="IPR005715">
    <property type="entry name" value="Glu_5kinase/COase_Synthase"/>
</dbReference>
<evidence type="ECO:0000256" key="2">
    <source>
        <dbReference type="ARBA" id="ARBA00022605"/>
    </source>
</evidence>
<dbReference type="EMBL" id="JAGYPG010000001">
    <property type="protein sequence ID" value="MBS4194275.1"/>
    <property type="molecule type" value="Genomic_DNA"/>
</dbReference>
<feature type="binding site" evidence="8">
    <location>
        <begin position="168"/>
        <end position="169"/>
    </location>
    <ligand>
        <name>ATP</name>
        <dbReference type="ChEBI" id="CHEBI:30616"/>
    </ligand>
</feature>
<dbReference type="NCBIfam" id="TIGR01027">
    <property type="entry name" value="proB"/>
    <property type="match status" value="1"/>
</dbReference>
<dbReference type="InterPro" id="IPR001057">
    <property type="entry name" value="Glu/AcGlu_kinase"/>
</dbReference>
<dbReference type="GO" id="GO:0003723">
    <property type="term" value="F:RNA binding"/>
    <property type="evidence" value="ECO:0007669"/>
    <property type="project" value="InterPro"/>
</dbReference>
<keyword evidence="12" id="KW-1185">Reference proteome</keyword>
<accession>A0A942TAQ6</accession>
<feature type="binding site" evidence="8">
    <location>
        <position position="49"/>
    </location>
    <ligand>
        <name>substrate</name>
    </ligand>
</feature>
<organism evidence="11 12">
    <name type="scientific">Lederbergia citri</name>
    <dbReference type="NCBI Taxonomy" id="2833580"/>
    <lineage>
        <taxon>Bacteria</taxon>
        <taxon>Bacillati</taxon>
        <taxon>Bacillota</taxon>
        <taxon>Bacilli</taxon>
        <taxon>Bacillales</taxon>
        <taxon>Bacillaceae</taxon>
        <taxon>Lederbergia</taxon>
    </lineage>
</organism>
<keyword evidence="9" id="KW-0812">Transmembrane</keyword>
<dbReference type="GO" id="GO:0055129">
    <property type="term" value="P:L-proline biosynthetic process"/>
    <property type="evidence" value="ECO:0007669"/>
    <property type="project" value="UniProtKB-UniRule"/>
</dbReference>
<protein>
    <recommendedName>
        <fullName evidence="8">Glutamate 5-kinase</fullName>
        <ecNumber evidence="8">2.7.2.11</ecNumber>
    </recommendedName>
    <alternativeName>
        <fullName evidence="8">Gamma-glutamyl kinase</fullName>
        <shortName evidence="8">GK</shortName>
    </alternativeName>
</protein>
<dbReference type="FunFam" id="3.40.1160.10:FF:000018">
    <property type="entry name" value="Glutamate 5-kinase"/>
    <property type="match status" value="1"/>
</dbReference>
<evidence type="ECO:0000313" key="11">
    <source>
        <dbReference type="EMBL" id="MBS4194275.1"/>
    </source>
</evidence>
<comment type="caution">
    <text evidence="11">The sequence shown here is derived from an EMBL/GenBank/DDBJ whole genome shotgun (WGS) entry which is preliminary data.</text>
</comment>
<evidence type="ECO:0000256" key="8">
    <source>
        <dbReference type="HAMAP-Rule" id="MF_00456"/>
    </source>
</evidence>
<keyword evidence="7 8" id="KW-0067">ATP-binding</keyword>
<dbReference type="GO" id="GO:0004349">
    <property type="term" value="F:glutamate 5-kinase activity"/>
    <property type="evidence" value="ECO:0007669"/>
    <property type="project" value="UniProtKB-UniRule"/>
</dbReference>
<evidence type="ECO:0000256" key="5">
    <source>
        <dbReference type="ARBA" id="ARBA00022741"/>
    </source>
</evidence>
<feature type="binding site" evidence="8">
    <location>
        <position position="136"/>
    </location>
    <ligand>
        <name>substrate</name>
    </ligand>
</feature>
<feature type="binding site" evidence="8">
    <location>
        <begin position="210"/>
        <end position="216"/>
    </location>
    <ligand>
        <name>ATP</name>
        <dbReference type="ChEBI" id="CHEBI:30616"/>
    </ligand>
</feature>
<reference evidence="11 12" key="1">
    <citation type="submission" date="2021-05" db="EMBL/GenBank/DDBJ databases">
        <title>Novel Bacillus species.</title>
        <authorList>
            <person name="Liu G."/>
        </authorList>
    </citation>
    <scope>NUCLEOTIDE SEQUENCE [LARGE SCALE GENOMIC DNA]</scope>
    <source>
        <strain evidence="12">FJAT-49780</strain>
    </source>
</reference>
<dbReference type="PANTHER" id="PTHR43654">
    <property type="entry name" value="GLUTAMATE 5-KINASE"/>
    <property type="match status" value="1"/>
</dbReference>
<dbReference type="InterPro" id="IPR036393">
    <property type="entry name" value="AceGlu_kinase-like_sf"/>
</dbReference>
<dbReference type="InterPro" id="IPR011529">
    <property type="entry name" value="Glu_5kinase"/>
</dbReference>
<dbReference type="Gene3D" id="2.30.130.10">
    <property type="entry name" value="PUA domain"/>
    <property type="match status" value="1"/>
</dbReference>
<feature type="transmembrane region" description="Helical" evidence="9">
    <location>
        <begin position="44"/>
        <end position="61"/>
    </location>
</feature>
<evidence type="ECO:0000313" key="12">
    <source>
        <dbReference type="Proteomes" id="UP000681414"/>
    </source>
</evidence>
<evidence type="ECO:0000259" key="10">
    <source>
        <dbReference type="SMART" id="SM00359"/>
    </source>
</evidence>
<comment type="catalytic activity">
    <reaction evidence="8">
        <text>L-glutamate + ATP = L-glutamyl 5-phosphate + ADP</text>
        <dbReference type="Rhea" id="RHEA:14877"/>
        <dbReference type="ChEBI" id="CHEBI:29985"/>
        <dbReference type="ChEBI" id="CHEBI:30616"/>
        <dbReference type="ChEBI" id="CHEBI:58274"/>
        <dbReference type="ChEBI" id="CHEBI:456216"/>
        <dbReference type="EC" id="2.7.2.11"/>
    </reaction>
</comment>
<keyword evidence="6 8" id="KW-0418">Kinase</keyword>
<gene>
    <name evidence="8" type="primary">proB</name>
    <name evidence="11" type="ORF">KHA97_04185</name>
</gene>
<evidence type="ECO:0000256" key="7">
    <source>
        <dbReference type="ARBA" id="ARBA00022840"/>
    </source>
</evidence>
<dbReference type="InterPro" id="IPR001048">
    <property type="entry name" value="Asp/Glu/Uridylate_kinase"/>
</dbReference>
<dbReference type="GO" id="GO:0005524">
    <property type="term" value="F:ATP binding"/>
    <property type="evidence" value="ECO:0007669"/>
    <property type="project" value="UniProtKB-KW"/>
</dbReference>
<dbReference type="InterPro" id="IPR041739">
    <property type="entry name" value="G5K_ProB"/>
</dbReference>
<name>A0A942TAQ6_9BACI</name>
<dbReference type="InterPro" id="IPR002478">
    <property type="entry name" value="PUA"/>
</dbReference>
<dbReference type="RefSeq" id="WP_213123472.1">
    <property type="nucleotide sequence ID" value="NZ_JAGYPG010000001.1"/>
</dbReference>
<dbReference type="Proteomes" id="UP000681414">
    <property type="component" value="Unassembled WGS sequence"/>
</dbReference>
<evidence type="ECO:0000256" key="9">
    <source>
        <dbReference type="SAM" id="Phobius"/>
    </source>
</evidence>
<dbReference type="Gene3D" id="3.40.1160.10">
    <property type="entry name" value="Acetylglutamate kinase-like"/>
    <property type="match status" value="1"/>
</dbReference>
<dbReference type="SMART" id="SM00359">
    <property type="entry name" value="PUA"/>
    <property type="match status" value="1"/>
</dbReference>
<dbReference type="EC" id="2.7.2.11" evidence="8"/>
<dbReference type="AlphaFoldDB" id="A0A942TAQ6"/>
<proteinExistence type="inferred from homology"/>
<evidence type="ECO:0000256" key="6">
    <source>
        <dbReference type="ARBA" id="ARBA00022777"/>
    </source>
</evidence>
<dbReference type="SUPFAM" id="SSF88697">
    <property type="entry name" value="PUA domain-like"/>
    <property type="match status" value="1"/>
</dbReference>